<dbReference type="Proteomes" id="UP001320245">
    <property type="component" value="Unassembled WGS sequence"/>
</dbReference>
<name>A0AAN9UC35_9PEZI</name>
<dbReference type="Pfam" id="PF00651">
    <property type="entry name" value="BTB"/>
    <property type="match status" value="1"/>
</dbReference>
<dbReference type="EMBL" id="JAJSPL020000008">
    <property type="protein sequence ID" value="KAK7745455.1"/>
    <property type="molecule type" value="Genomic_DNA"/>
</dbReference>
<keyword evidence="3" id="KW-1185">Reference proteome</keyword>
<protein>
    <recommendedName>
        <fullName evidence="1">BTB domain-containing protein</fullName>
    </recommendedName>
</protein>
<evidence type="ECO:0000313" key="2">
    <source>
        <dbReference type="EMBL" id="KAK7745455.1"/>
    </source>
</evidence>
<reference evidence="2 3" key="1">
    <citation type="journal article" date="2023" name="PLoS ONE">
        <title>Cytospora paraplurivora sp. nov. isolated from orchards with fruit tree decline syndrome in Ontario, Canada.</title>
        <authorList>
            <person name="Ilyukhin E."/>
            <person name="Nguyen H.D.T."/>
            <person name="Castle A.J."/>
            <person name="Ellouze W."/>
        </authorList>
    </citation>
    <scope>NUCLEOTIDE SEQUENCE [LARGE SCALE GENOMIC DNA]</scope>
    <source>
        <strain evidence="2 3">FDS-564</strain>
    </source>
</reference>
<proteinExistence type="predicted"/>
<evidence type="ECO:0000259" key="1">
    <source>
        <dbReference type="PROSITE" id="PS50097"/>
    </source>
</evidence>
<feature type="domain" description="BTB" evidence="1">
    <location>
        <begin position="34"/>
        <end position="93"/>
    </location>
</feature>
<dbReference type="PROSITE" id="PS50097">
    <property type="entry name" value="BTB"/>
    <property type="match status" value="1"/>
</dbReference>
<dbReference type="InterPro" id="IPR011333">
    <property type="entry name" value="SKP1/BTB/POZ_sf"/>
</dbReference>
<gene>
    <name evidence="2" type="ORF">SLS53_002953</name>
</gene>
<sequence length="284" mass="32513">MSAQADQSDQGVPRPEIDLLEFGLEAYKLCSEPQDVVIIKVEGEAFKVHKALLVKDSKYFEEALNSRSLEAQTQTIDLEDVKKDDFALYVDVLNRSDSVKEDDFGSYVNALNRSDSVKKIDLSLYIDVINRSSSFKNLANSLSLLCKPVDEPCHRLRDAVHLWILSEKFQNSRLRAIAANGLDEVISWSTERGWKWLHEQPRSKIPSSTLNGWVFGFQEAFNDCQTCTLPFTEKIVQAAANMPPELFYELHDMLEPAFRSAVTKKFIRRFMEPKLEQPPHPRML</sequence>
<accession>A0AAN9UC35</accession>
<evidence type="ECO:0000313" key="3">
    <source>
        <dbReference type="Proteomes" id="UP001320245"/>
    </source>
</evidence>
<dbReference type="InterPro" id="IPR000210">
    <property type="entry name" value="BTB/POZ_dom"/>
</dbReference>
<dbReference type="Gene3D" id="3.30.710.10">
    <property type="entry name" value="Potassium Channel Kv1.1, Chain A"/>
    <property type="match status" value="1"/>
</dbReference>
<comment type="caution">
    <text evidence="2">The sequence shown here is derived from an EMBL/GenBank/DDBJ whole genome shotgun (WGS) entry which is preliminary data.</text>
</comment>
<organism evidence="2 3">
    <name type="scientific">Cytospora paraplurivora</name>
    <dbReference type="NCBI Taxonomy" id="2898453"/>
    <lineage>
        <taxon>Eukaryota</taxon>
        <taxon>Fungi</taxon>
        <taxon>Dikarya</taxon>
        <taxon>Ascomycota</taxon>
        <taxon>Pezizomycotina</taxon>
        <taxon>Sordariomycetes</taxon>
        <taxon>Sordariomycetidae</taxon>
        <taxon>Diaporthales</taxon>
        <taxon>Cytosporaceae</taxon>
        <taxon>Cytospora</taxon>
    </lineage>
</organism>
<dbReference type="CDD" id="cd18186">
    <property type="entry name" value="BTB_POZ_ZBTB_KLHL-like"/>
    <property type="match status" value="1"/>
</dbReference>
<dbReference type="SUPFAM" id="SSF54695">
    <property type="entry name" value="POZ domain"/>
    <property type="match status" value="1"/>
</dbReference>
<dbReference type="AlphaFoldDB" id="A0AAN9UC35"/>